<evidence type="ECO:0000256" key="3">
    <source>
        <dbReference type="SAM" id="MobiDB-lite"/>
    </source>
</evidence>
<dbReference type="SMART" id="SM00248">
    <property type="entry name" value="ANK"/>
    <property type="match status" value="3"/>
</dbReference>
<feature type="region of interest" description="Disordered" evidence="3">
    <location>
        <begin position="254"/>
        <end position="288"/>
    </location>
</feature>
<organism evidence="5">
    <name type="scientific">viral metagenome</name>
    <dbReference type="NCBI Taxonomy" id="1070528"/>
    <lineage>
        <taxon>unclassified sequences</taxon>
        <taxon>metagenomes</taxon>
        <taxon>organismal metagenomes</taxon>
    </lineage>
</organism>
<dbReference type="Gene3D" id="3.30.40.10">
    <property type="entry name" value="Zinc/RING finger domain, C3HC4 (zinc finger)"/>
    <property type="match status" value="1"/>
</dbReference>
<feature type="compositionally biased region" description="Basic residues" evidence="3">
    <location>
        <begin position="260"/>
        <end position="288"/>
    </location>
</feature>
<evidence type="ECO:0000259" key="4">
    <source>
        <dbReference type="PROSITE" id="PS50089"/>
    </source>
</evidence>
<sequence length="288" mass="32458">MEPSILKRFPEGTSDQEKFMQLCRGYIKNNLYDYSNEEYFNGVKYLVEHGADVNMPDDMGTTGLIVAVYSGNIEIVRFLCERGADVNVEDNLGRTPLGVAIFEALFTIVKILCEHGMKKENIEESLDTARLMQAHATSQGEDYPAALDDIVAYLETKLVVPEVTVERPAVNEKMNNMPNSWKENNLEDMTCPVCMGLFYKPLTFSCGHSLCSPCFDRIPGKKPCPECRKIIGAEKPAVSIVIQKHCDRMREYVQKQVGGKGKRKTNARKTKKKSKVKASTKSKARREE</sequence>
<evidence type="ECO:0000313" key="5">
    <source>
        <dbReference type="EMBL" id="QHU26271.1"/>
    </source>
</evidence>
<reference evidence="5" key="1">
    <citation type="journal article" date="2020" name="Nature">
        <title>Giant virus diversity and host interactions through global metagenomics.</title>
        <authorList>
            <person name="Schulz F."/>
            <person name="Roux S."/>
            <person name="Paez-Espino D."/>
            <person name="Jungbluth S."/>
            <person name="Walsh D.A."/>
            <person name="Denef V.J."/>
            <person name="McMahon K.D."/>
            <person name="Konstantinidis K.T."/>
            <person name="Eloe-Fadrosh E.A."/>
            <person name="Kyrpides N.C."/>
            <person name="Woyke T."/>
        </authorList>
    </citation>
    <scope>NUCLEOTIDE SEQUENCE</scope>
    <source>
        <strain evidence="5">GVMAG-M-3300027759-16</strain>
    </source>
</reference>
<dbReference type="AlphaFoldDB" id="A0A6C0L986"/>
<dbReference type="EMBL" id="MN740438">
    <property type="protein sequence ID" value="QHU26271.1"/>
    <property type="molecule type" value="Genomic_DNA"/>
</dbReference>
<dbReference type="InterPro" id="IPR036770">
    <property type="entry name" value="Ankyrin_rpt-contain_sf"/>
</dbReference>
<dbReference type="Pfam" id="PF13923">
    <property type="entry name" value="zf-C3HC4_2"/>
    <property type="match status" value="1"/>
</dbReference>
<accession>A0A6C0L986</accession>
<dbReference type="InterPro" id="IPR002110">
    <property type="entry name" value="Ankyrin_rpt"/>
</dbReference>
<dbReference type="Gene3D" id="1.25.40.20">
    <property type="entry name" value="Ankyrin repeat-containing domain"/>
    <property type="match status" value="1"/>
</dbReference>
<dbReference type="InterPro" id="IPR001841">
    <property type="entry name" value="Znf_RING"/>
</dbReference>
<dbReference type="PROSITE" id="PS50297">
    <property type="entry name" value="ANK_REP_REGION"/>
    <property type="match status" value="1"/>
</dbReference>
<dbReference type="PROSITE" id="PS50089">
    <property type="entry name" value="ZF_RING_2"/>
    <property type="match status" value="1"/>
</dbReference>
<protein>
    <recommendedName>
        <fullName evidence="4">RING-type domain-containing protein</fullName>
    </recommendedName>
</protein>
<dbReference type="SUPFAM" id="SSF48403">
    <property type="entry name" value="Ankyrin repeat"/>
    <property type="match status" value="1"/>
</dbReference>
<keyword evidence="2" id="KW-0040">ANK repeat</keyword>
<dbReference type="InterPro" id="IPR013083">
    <property type="entry name" value="Znf_RING/FYVE/PHD"/>
</dbReference>
<evidence type="ECO:0000256" key="1">
    <source>
        <dbReference type="ARBA" id="ARBA00022737"/>
    </source>
</evidence>
<keyword evidence="1" id="KW-0677">Repeat</keyword>
<name>A0A6C0L986_9ZZZZ</name>
<proteinExistence type="predicted"/>
<dbReference type="PROSITE" id="PS50088">
    <property type="entry name" value="ANK_REPEAT"/>
    <property type="match status" value="1"/>
</dbReference>
<dbReference type="SMART" id="SM00184">
    <property type="entry name" value="RING"/>
    <property type="match status" value="1"/>
</dbReference>
<feature type="domain" description="RING-type" evidence="4">
    <location>
        <begin position="191"/>
        <end position="228"/>
    </location>
</feature>
<dbReference type="Pfam" id="PF12796">
    <property type="entry name" value="Ank_2"/>
    <property type="match status" value="1"/>
</dbReference>
<evidence type="ECO:0000256" key="2">
    <source>
        <dbReference type="ARBA" id="ARBA00023043"/>
    </source>
</evidence>
<dbReference type="PANTHER" id="PTHR24171:SF9">
    <property type="entry name" value="ANKYRIN REPEAT DOMAIN-CONTAINING PROTEIN 39"/>
    <property type="match status" value="1"/>
</dbReference>
<dbReference type="PANTHER" id="PTHR24171">
    <property type="entry name" value="ANKYRIN REPEAT DOMAIN-CONTAINING PROTEIN 39-RELATED"/>
    <property type="match status" value="1"/>
</dbReference>
<dbReference type="SUPFAM" id="SSF57850">
    <property type="entry name" value="RING/U-box"/>
    <property type="match status" value="1"/>
</dbReference>